<organism evidence="2 3">
    <name type="scientific">Steccherinum ochraceum</name>
    <dbReference type="NCBI Taxonomy" id="92696"/>
    <lineage>
        <taxon>Eukaryota</taxon>
        <taxon>Fungi</taxon>
        <taxon>Dikarya</taxon>
        <taxon>Basidiomycota</taxon>
        <taxon>Agaricomycotina</taxon>
        <taxon>Agaricomycetes</taxon>
        <taxon>Polyporales</taxon>
        <taxon>Steccherinaceae</taxon>
        <taxon>Steccherinum</taxon>
    </lineage>
</organism>
<dbReference type="AlphaFoldDB" id="A0A4R0R0F0"/>
<dbReference type="STRING" id="92696.A0A4R0R0F0"/>
<protein>
    <submittedName>
        <fullName evidence="2">Uncharacterized protein</fullName>
    </submittedName>
</protein>
<feature type="compositionally biased region" description="Low complexity" evidence="1">
    <location>
        <begin position="537"/>
        <end position="546"/>
    </location>
</feature>
<accession>A0A4R0R0F0</accession>
<evidence type="ECO:0000313" key="2">
    <source>
        <dbReference type="EMBL" id="TCD60181.1"/>
    </source>
</evidence>
<gene>
    <name evidence="2" type="ORF">EIP91_010605</name>
</gene>
<evidence type="ECO:0000313" key="3">
    <source>
        <dbReference type="Proteomes" id="UP000292702"/>
    </source>
</evidence>
<feature type="region of interest" description="Disordered" evidence="1">
    <location>
        <begin position="537"/>
        <end position="565"/>
    </location>
</feature>
<dbReference type="Proteomes" id="UP000292702">
    <property type="component" value="Unassembled WGS sequence"/>
</dbReference>
<dbReference type="InterPro" id="IPR041078">
    <property type="entry name" value="Plavaka"/>
</dbReference>
<reference evidence="2 3" key="1">
    <citation type="submission" date="2018-11" db="EMBL/GenBank/DDBJ databases">
        <title>Genome assembly of Steccherinum ochraceum LE-BIN_3174, the white-rot fungus of the Steccherinaceae family (The Residual Polyporoid clade, Polyporales, Basidiomycota).</title>
        <authorList>
            <person name="Fedorova T.V."/>
            <person name="Glazunova O.A."/>
            <person name="Landesman E.O."/>
            <person name="Moiseenko K.V."/>
            <person name="Psurtseva N.V."/>
            <person name="Savinova O.S."/>
            <person name="Shakhova N.V."/>
            <person name="Tyazhelova T.V."/>
            <person name="Vasina D.V."/>
        </authorList>
    </citation>
    <scope>NUCLEOTIDE SEQUENCE [LARGE SCALE GENOMIC DNA]</scope>
    <source>
        <strain evidence="2 3">LE-BIN_3174</strain>
    </source>
</reference>
<dbReference type="OrthoDB" id="3199698at2759"/>
<name>A0A4R0R0F0_9APHY</name>
<sequence length="841" mass="95214">MSSSNIDEICDLWKASLLQYGGRSPRQDHKDLYNAIDRIASGGVGWDSFTLNYDEDRPECDAPSWMDDEHEIWFRDPKEIVEEMLANPDYSEEIDFAPLRDYDGEGQRRYQNLLSGQWAWDQADIIVKDDPTITDASFVPVILGSDKTTVSVAWTGQTDYYPLYLSVGNVHNEVRRAHRNAVAVIGFLAIPNFTKQNQNDIYYRKWRRKLYHASIARILQPLRAGMTTPVLTRCGDGFYRKVIYGLGPYIADYPEQVLLASVVQRWCANHLPITFHAQISISFLLQIYSIKLSREPLRITLWSCLLAEDAEEVLDDIDRRIALAPPFTGLRRFPQGRGFKQWTGDDSKALMKVYLPAILGYVPDDMVQALRAFLEFCYLVRRNVFTAETFSQMEETLEHYYKYREIFQKSGACPKGYELPRQHSLKHYLWLTILFGAPNGLCSSITESKHIAAVKEPWRRTNRFKALVQMLIINTRKDKLAAARTDFEARGMLDGGVPFQLDEQQHLPAAVAHVRETIAAVNQEHKRAEALRLRLQLQQQSAQSAEQDNREESPEAFEGPPDRGRVDMAVETQSCYPSTVEGLAEYLDDPSFPSLVHDFLTGYLDKSLTLDPDEVDDDEVKGSLAYVHHSAAATYFAPSDACGTGGMHREHLRVTRSWWKGPARYDCALVRADDDAEVHLTAGGFTVVRIKLLFSLKRAAKRYPCALVHWFSRTFHATEQVTGLYSVAPQYYDSGDPFLEVIPISSIYRAAHSIPVYSEDHLLPHTLSFDQTLDSFSHFFINKFADHHMFATIPGFDLGVCSREGRGIPEGLVVGGEENSNCEGGGLGGGNREEDEEAEAG</sequence>
<dbReference type="Pfam" id="PF18759">
    <property type="entry name" value="Plavaka"/>
    <property type="match status" value="1"/>
</dbReference>
<proteinExistence type="predicted"/>
<dbReference type="EMBL" id="RWJN01000643">
    <property type="protein sequence ID" value="TCD60181.1"/>
    <property type="molecule type" value="Genomic_DNA"/>
</dbReference>
<evidence type="ECO:0000256" key="1">
    <source>
        <dbReference type="SAM" id="MobiDB-lite"/>
    </source>
</evidence>
<keyword evidence="3" id="KW-1185">Reference proteome</keyword>
<comment type="caution">
    <text evidence="2">The sequence shown here is derived from an EMBL/GenBank/DDBJ whole genome shotgun (WGS) entry which is preliminary data.</text>
</comment>
<feature type="region of interest" description="Disordered" evidence="1">
    <location>
        <begin position="815"/>
        <end position="841"/>
    </location>
</feature>